<feature type="transmembrane region" description="Helical" evidence="14">
    <location>
        <begin position="311"/>
        <end position="329"/>
    </location>
</feature>
<evidence type="ECO:0000256" key="5">
    <source>
        <dbReference type="ARBA" id="ARBA00022989"/>
    </source>
</evidence>
<protein>
    <submittedName>
        <fullName evidence="16">Voltage-gated ClC-type chloride channel ClcB</fullName>
    </submittedName>
</protein>
<keyword evidence="6" id="KW-0406">Ion transport</keyword>
<dbReference type="Pfam" id="PF00571">
    <property type="entry name" value="CBS"/>
    <property type="match status" value="2"/>
</dbReference>
<feature type="region of interest" description="Disordered" evidence="13">
    <location>
        <begin position="619"/>
        <end position="647"/>
    </location>
</feature>
<keyword evidence="3" id="KW-0028">Amino-acid biosynthesis</keyword>
<dbReference type="GO" id="GO:0034707">
    <property type="term" value="C:chloride channel complex"/>
    <property type="evidence" value="ECO:0007669"/>
    <property type="project" value="UniProtKB-KW"/>
</dbReference>
<evidence type="ECO:0000256" key="8">
    <source>
        <dbReference type="ARBA" id="ARBA00023167"/>
    </source>
</evidence>
<feature type="transmembrane region" description="Helical" evidence="14">
    <location>
        <begin position="201"/>
        <end position="226"/>
    </location>
</feature>
<dbReference type="PANTHER" id="PTHR43427:SF6">
    <property type="entry name" value="CHLORIDE CHANNEL PROTEIN CLC-E"/>
    <property type="match status" value="1"/>
</dbReference>
<feature type="transmembrane region" description="Helical" evidence="14">
    <location>
        <begin position="64"/>
        <end position="85"/>
    </location>
</feature>
<evidence type="ECO:0000256" key="11">
    <source>
        <dbReference type="ARBA" id="ARBA00023303"/>
    </source>
</evidence>
<dbReference type="SUPFAM" id="SSF81340">
    <property type="entry name" value="Clc chloride channel"/>
    <property type="match status" value="1"/>
</dbReference>
<evidence type="ECO:0000256" key="4">
    <source>
        <dbReference type="ARBA" id="ARBA00022692"/>
    </source>
</evidence>
<keyword evidence="7 14" id="KW-0472">Membrane</keyword>
<feature type="transmembrane region" description="Helical" evidence="14">
    <location>
        <begin position="438"/>
        <end position="455"/>
    </location>
</feature>
<evidence type="ECO:0000313" key="16">
    <source>
        <dbReference type="EMBL" id="WNY28094.1"/>
    </source>
</evidence>
<dbReference type="CDD" id="cd02205">
    <property type="entry name" value="CBS_pair_SF"/>
    <property type="match status" value="1"/>
</dbReference>
<dbReference type="KEGG" id="mees:MmiEs2_02760"/>
<dbReference type="PRINTS" id="PR00762">
    <property type="entry name" value="CLCHANNEL"/>
</dbReference>
<dbReference type="SMART" id="SM00116">
    <property type="entry name" value="CBS"/>
    <property type="match status" value="2"/>
</dbReference>
<evidence type="ECO:0000313" key="17">
    <source>
        <dbReference type="Proteomes" id="UP001302662"/>
    </source>
</evidence>
<proteinExistence type="predicted"/>
<feature type="transmembrane region" description="Helical" evidence="14">
    <location>
        <begin position="238"/>
        <end position="256"/>
    </location>
</feature>
<feature type="compositionally biased region" description="Acidic residues" evidence="13">
    <location>
        <begin position="620"/>
        <end position="634"/>
    </location>
</feature>
<keyword evidence="8" id="KW-0486">Methionine biosynthesis</keyword>
<dbReference type="SUPFAM" id="SSF54631">
    <property type="entry name" value="CBS-domain pair"/>
    <property type="match status" value="1"/>
</dbReference>
<keyword evidence="2" id="KW-0813">Transport</keyword>
<evidence type="ECO:0000256" key="9">
    <source>
        <dbReference type="ARBA" id="ARBA00023173"/>
    </source>
</evidence>
<feature type="compositionally biased region" description="Basic and acidic residues" evidence="13">
    <location>
        <begin position="635"/>
        <end position="647"/>
    </location>
</feature>
<dbReference type="InterPro" id="IPR046342">
    <property type="entry name" value="CBS_dom_sf"/>
</dbReference>
<dbReference type="CDD" id="cd00400">
    <property type="entry name" value="Voltage_gated_ClC"/>
    <property type="match status" value="1"/>
</dbReference>
<dbReference type="PROSITE" id="PS51371">
    <property type="entry name" value="CBS"/>
    <property type="match status" value="2"/>
</dbReference>
<feature type="transmembrane region" description="Helical" evidence="14">
    <location>
        <begin position="407"/>
        <end position="431"/>
    </location>
</feature>
<dbReference type="InterPro" id="IPR050368">
    <property type="entry name" value="ClC-type_chloride_channel"/>
</dbReference>
<feature type="domain" description="CBS" evidence="15">
    <location>
        <begin position="493"/>
        <end position="549"/>
    </location>
</feature>
<keyword evidence="17" id="KW-1185">Reference proteome</keyword>
<keyword evidence="4 14" id="KW-0812">Transmembrane</keyword>
<evidence type="ECO:0000256" key="7">
    <source>
        <dbReference type="ARBA" id="ARBA00023136"/>
    </source>
</evidence>
<keyword evidence="11" id="KW-0407">Ion channel</keyword>
<comment type="subcellular location">
    <subcellularLocation>
        <location evidence="1">Membrane</location>
        <topology evidence="1">Multi-pass membrane protein</topology>
    </subcellularLocation>
</comment>
<dbReference type="Proteomes" id="UP001302662">
    <property type="component" value="Chromosome"/>
</dbReference>
<feature type="transmembrane region" description="Helical" evidence="14">
    <location>
        <begin position="153"/>
        <end position="171"/>
    </location>
</feature>
<dbReference type="InterPro" id="IPR014743">
    <property type="entry name" value="Cl-channel_core"/>
</dbReference>
<feature type="transmembrane region" description="Helical" evidence="14">
    <location>
        <begin position="380"/>
        <end position="401"/>
    </location>
</feature>
<name>A0AA96V7N8_9EURY</name>
<keyword evidence="5 14" id="KW-1133">Transmembrane helix</keyword>
<dbReference type="AlphaFoldDB" id="A0AA96V7N8"/>
<evidence type="ECO:0000256" key="1">
    <source>
        <dbReference type="ARBA" id="ARBA00004141"/>
    </source>
</evidence>
<evidence type="ECO:0000256" key="14">
    <source>
        <dbReference type="SAM" id="Phobius"/>
    </source>
</evidence>
<evidence type="ECO:0000256" key="3">
    <source>
        <dbReference type="ARBA" id="ARBA00022605"/>
    </source>
</evidence>
<reference evidence="16 17" key="1">
    <citation type="submission" date="2023-07" db="EMBL/GenBank/DDBJ databases">
        <title>Closed genome sequence of Methanimicrococcus sp. Es2.</title>
        <authorList>
            <person name="Protasov E."/>
            <person name="Platt K."/>
            <person name="Reeh H."/>
            <person name="Poehlein A."/>
            <person name="Daniel R."/>
            <person name="Brune A."/>
        </authorList>
    </citation>
    <scope>NUCLEOTIDE SEQUENCE [LARGE SCALE GENOMIC DNA]</scope>
    <source>
        <strain evidence="16 17">Es2</strain>
    </source>
</reference>
<organism evidence="16 17">
    <name type="scientific">Methanimicrococcus stummii</name>
    <dbReference type="NCBI Taxonomy" id="3028294"/>
    <lineage>
        <taxon>Archaea</taxon>
        <taxon>Methanobacteriati</taxon>
        <taxon>Methanobacteriota</taxon>
        <taxon>Stenosarchaea group</taxon>
        <taxon>Methanomicrobia</taxon>
        <taxon>Methanosarcinales</taxon>
        <taxon>Methanosarcinaceae</taxon>
        <taxon>Methanimicrococcus</taxon>
    </lineage>
</organism>
<keyword evidence="10" id="KW-0868">Chloride</keyword>
<dbReference type="PANTHER" id="PTHR43427">
    <property type="entry name" value="CHLORIDE CHANNEL PROTEIN CLC-E"/>
    <property type="match status" value="1"/>
</dbReference>
<feature type="transmembrane region" description="Helical" evidence="14">
    <location>
        <begin position="276"/>
        <end position="299"/>
    </location>
</feature>
<dbReference type="Pfam" id="PF00654">
    <property type="entry name" value="Voltage_CLC"/>
    <property type="match status" value="1"/>
</dbReference>
<dbReference type="GO" id="GO:0009086">
    <property type="term" value="P:methionine biosynthetic process"/>
    <property type="evidence" value="ECO:0007669"/>
    <property type="project" value="UniProtKB-KW"/>
</dbReference>
<dbReference type="InterPro" id="IPR001807">
    <property type="entry name" value="ClC"/>
</dbReference>
<evidence type="ECO:0000256" key="6">
    <source>
        <dbReference type="ARBA" id="ARBA00023065"/>
    </source>
</evidence>
<evidence type="ECO:0000256" key="13">
    <source>
        <dbReference type="SAM" id="MobiDB-lite"/>
    </source>
</evidence>
<keyword evidence="12" id="KW-0129">CBS domain</keyword>
<feature type="domain" description="CBS" evidence="15">
    <location>
        <begin position="556"/>
        <end position="616"/>
    </location>
</feature>
<dbReference type="EMBL" id="CP131062">
    <property type="protein sequence ID" value="WNY28094.1"/>
    <property type="molecule type" value="Genomic_DNA"/>
</dbReference>
<evidence type="ECO:0000256" key="12">
    <source>
        <dbReference type="PROSITE-ProRule" id="PRU00703"/>
    </source>
</evidence>
<feature type="transmembrane region" description="Helical" evidence="14">
    <location>
        <begin position="349"/>
        <end position="368"/>
    </location>
</feature>
<evidence type="ECO:0000256" key="10">
    <source>
        <dbReference type="ARBA" id="ARBA00023214"/>
    </source>
</evidence>
<dbReference type="Gene3D" id="1.10.3080.10">
    <property type="entry name" value="Clc chloride channel"/>
    <property type="match status" value="1"/>
</dbReference>
<feature type="transmembrane region" description="Helical" evidence="14">
    <location>
        <begin position="105"/>
        <end position="124"/>
    </location>
</feature>
<sequence length="647" mass="70379">MDDFSLSFISHKRFHANFIIAFTINGRFRVADAFNSPLFGKSFEGKIFSLKQQVKKFYTPTVKISLIAILIGILTGLLIGVYTFLMDALSNTFYGGNSVFEYYGIPRWTIILVPMFGGLAVGLIRKYFLKTHYGVESVIEASALHGGRLKARYAIAEAFLSVITIGTGGSAGKEAPGVLMGAGAGSLAAKVFNLRGKSLRIYLGCGAAAGISAAFNAPLAGIVFVVEVIFGELEAKTFIPIVLSSIFSTFIFQAFFGSDALSFPHYSLAQPLYEFWLFPVLGILAGIASVLFIKIFYFIRELFKNLKISSVFKPAIGGILVGVIGWYFPQVLGLGYTVMIDVVENPLPIMLLLALIVLKTLAFSFTIGSDGAGGSIVPSMFVGVMLGSAFGLICDSLIPGLSVSQGAFALAGMGAVFAGTSNATFTSIILLMEMTQDYGLILPFMVACVLSNAVARKANPETIFTEMLRRKGYTIRGGREIDVMESILVKDSMYPHPQTVFEDHSIEALSAIMQSSKHAGFPVLNRSGELTGLVTIKDMQQKVDPENEEQKIKDIMTTDVIAAYPFETLDVVLDRMVSRDVSRLPVVMKSNPKKMVGIITQKDIMNAYNKSVLTKVQQVGDEDEYSDLSEEEFEGTQKSDEADSEMK</sequence>
<evidence type="ECO:0000256" key="2">
    <source>
        <dbReference type="ARBA" id="ARBA00022448"/>
    </source>
</evidence>
<keyword evidence="9" id="KW-0869">Chloride channel</keyword>
<dbReference type="Gene3D" id="3.10.580.10">
    <property type="entry name" value="CBS-domain"/>
    <property type="match status" value="1"/>
</dbReference>
<gene>
    <name evidence="16" type="primary">clcB</name>
    <name evidence="16" type="ORF">MmiEs2_02760</name>
</gene>
<dbReference type="InterPro" id="IPR000644">
    <property type="entry name" value="CBS_dom"/>
</dbReference>
<dbReference type="GO" id="GO:0005254">
    <property type="term" value="F:chloride channel activity"/>
    <property type="evidence" value="ECO:0007669"/>
    <property type="project" value="UniProtKB-KW"/>
</dbReference>
<evidence type="ECO:0000259" key="15">
    <source>
        <dbReference type="PROSITE" id="PS51371"/>
    </source>
</evidence>
<accession>A0AA96V7N8</accession>